<dbReference type="Proteomes" id="UP001432059">
    <property type="component" value="Chromosome"/>
</dbReference>
<dbReference type="GO" id="GO:0016747">
    <property type="term" value="F:acyltransferase activity, transferring groups other than amino-acyl groups"/>
    <property type="evidence" value="ECO:0007669"/>
    <property type="project" value="InterPro"/>
</dbReference>
<dbReference type="EMBL" id="CP136426">
    <property type="protein sequence ID" value="WOC51411.1"/>
    <property type="molecule type" value="Genomic_DNA"/>
</dbReference>
<proteinExistence type="predicted"/>
<dbReference type="InterPro" id="IPR000182">
    <property type="entry name" value="GNAT_dom"/>
</dbReference>
<dbReference type="RefSeq" id="WP_327985046.1">
    <property type="nucleotide sequence ID" value="NZ_CP136426.1"/>
</dbReference>
<dbReference type="Gene3D" id="3.40.630.30">
    <property type="match status" value="1"/>
</dbReference>
<keyword evidence="3" id="KW-1185">Reference proteome</keyword>
<name>A0AAU0EYR6_9FLAO</name>
<dbReference type="KEGG" id="bpor:BPO_0764"/>
<dbReference type="InterPro" id="IPR016181">
    <property type="entry name" value="Acyl_CoA_acyltransferase"/>
</dbReference>
<accession>A0AAU0EYR6</accession>
<reference evidence="2" key="1">
    <citation type="submission" date="2023-10" db="EMBL/GenBank/DDBJ databases">
        <title>Characterization and whole genome sequencing of a novel strain of Bergeyella porcorum QD2021 isolated from pig.</title>
        <authorList>
            <person name="Liu G."/>
            <person name="Chen C."/>
            <person name="Han X."/>
        </authorList>
    </citation>
    <scope>NUCLEOTIDE SEQUENCE</scope>
    <source>
        <strain evidence="2">QD2021</strain>
    </source>
</reference>
<dbReference type="CDD" id="cd04301">
    <property type="entry name" value="NAT_SF"/>
    <property type="match status" value="1"/>
</dbReference>
<dbReference type="PROSITE" id="PS51186">
    <property type="entry name" value="GNAT"/>
    <property type="match status" value="1"/>
</dbReference>
<feature type="domain" description="N-acetyltransferase" evidence="1">
    <location>
        <begin position="4"/>
        <end position="144"/>
    </location>
</feature>
<organism evidence="2 3">
    <name type="scientific">Bergeyella porcorum</name>
    <dbReference type="NCBI Taxonomy" id="1735111"/>
    <lineage>
        <taxon>Bacteria</taxon>
        <taxon>Pseudomonadati</taxon>
        <taxon>Bacteroidota</taxon>
        <taxon>Flavobacteriia</taxon>
        <taxon>Flavobacteriales</taxon>
        <taxon>Weeksellaceae</taxon>
        <taxon>Bergeyella</taxon>
    </lineage>
</organism>
<gene>
    <name evidence="2" type="ORF">BPO_0764</name>
</gene>
<evidence type="ECO:0000259" key="1">
    <source>
        <dbReference type="PROSITE" id="PS51186"/>
    </source>
</evidence>
<evidence type="ECO:0000313" key="3">
    <source>
        <dbReference type="Proteomes" id="UP001432059"/>
    </source>
</evidence>
<evidence type="ECO:0000313" key="2">
    <source>
        <dbReference type="EMBL" id="WOC51411.1"/>
    </source>
</evidence>
<dbReference type="AlphaFoldDB" id="A0AAU0EYR6"/>
<protein>
    <recommendedName>
        <fullName evidence="1">N-acetyltransferase domain-containing protein</fullName>
    </recommendedName>
</protein>
<dbReference type="Pfam" id="PF00583">
    <property type="entry name" value="Acetyltransf_1"/>
    <property type="match status" value="1"/>
</dbReference>
<sequence>MRFIEIPTKNDSRTHLIFNAYCNAFPADERRDATQFQQLFEEEKAKIIAIEYETNMVGYLIIWELNHCCFLEHFEIFPSFRSQKLGSQVLDLLKQRYHKIVLESEPAHLDEIAKKRIAFYERNGFSVLNAEYIQPAYDPSKNAINLWLMGNFSAENIEIIVEDIYKTVYRI</sequence>
<dbReference type="SUPFAM" id="SSF55729">
    <property type="entry name" value="Acyl-CoA N-acyltransferases (Nat)"/>
    <property type="match status" value="1"/>
</dbReference>